<keyword evidence="1" id="KW-0472">Membrane</keyword>
<keyword evidence="1" id="KW-0812">Transmembrane</keyword>
<reference evidence="2 3" key="1">
    <citation type="submission" date="2024-02" db="EMBL/GenBank/DDBJ databases">
        <authorList>
            <person name="Chen Y."/>
            <person name="Shah S."/>
            <person name="Dougan E. K."/>
            <person name="Thang M."/>
            <person name="Chan C."/>
        </authorList>
    </citation>
    <scope>NUCLEOTIDE SEQUENCE [LARGE SCALE GENOMIC DNA]</scope>
</reference>
<organism evidence="2 3">
    <name type="scientific">Durusdinium trenchii</name>
    <dbReference type="NCBI Taxonomy" id="1381693"/>
    <lineage>
        <taxon>Eukaryota</taxon>
        <taxon>Sar</taxon>
        <taxon>Alveolata</taxon>
        <taxon>Dinophyceae</taxon>
        <taxon>Suessiales</taxon>
        <taxon>Symbiodiniaceae</taxon>
        <taxon>Durusdinium</taxon>
    </lineage>
</organism>
<feature type="transmembrane region" description="Helical" evidence="1">
    <location>
        <begin position="390"/>
        <end position="410"/>
    </location>
</feature>
<comment type="caution">
    <text evidence="2">The sequence shown here is derived from an EMBL/GenBank/DDBJ whole genome shotgun (WGS) entry which is preliminary data.</text>
</comment>
<keyword evidence="3" id="KW-1185">Reference proteome</keyword>
<keyword evidence="1" id="KW-1133">Transmembrane helix</keyword>
<protein>
    <submittedName>
        <fullName evidence="2">Uncharacterized protein</fullName>
    </submittedName>
</protein>
<evidence type="ECO:0000313" key="2">
    <source>
        <dbReference type="EMBL" id="CAK9008067.1"/>
    </source>
</evidence>
<evidence type="ECO:0000256" key="1">
    <source>
        <dbReference type="SAM" id="Phobius"/>
    </source>
</evidence>
<evidence type="ECO:0000313" key="3">
    <source>
        <dbReference type="Proteomes" id="UP001642464"/>
    </source>
</evidence>
<name>A0ABP0J136_9DINO</name>
<dbReference type="EMBL" id="CAXAMM010005647">
    <property type="protein sequence ID" value="CAK9008067.1"/>
    <property type="molecule type" value="Genomic_DNA"/>
</dbReference>
<accession>A0ABP0J136</accession>
<gene>
    <name evidence="2" type="ORF">SCF082_LOCUS9706</name>
</gene>
<sequence length="463" mass="51941">MQACRSMWQGFWKLFQPWRLRPGHPDTSSVKWLQPLKGMKMEEDETLRGSLPHRAMALAVEANDEELSLKLQWEGAGRMKCVCLLMAEDGKLLGTLWEGHSEELGLRYHSKTPSYHEDTDDEDEDTVLLGDQLSLRLGQVSKEVFALAVVLVGSQAQASWASADVLSHFQELTLSLRREEQRLWKYRQRRLRQEANALCSCIFYRGPGRTWRMEPMNMAMLLMHLNEVQATPSFAVSEIARFTALKLRWMVKASMSAAAERVQSENYAQDQEQSNGKGCSDNLLALVPEGSVPAGIQEAAKRRVKGIQNDTPTWVYSILNFGGAVFDNLYMAVYTWRGPSGFWGWSAANIQGVNDHLRTGLVKPCFGSLTISVLVFLATLVYRKKVDQKLALALNVVLASVGPWLILYYHKLVDFDEPWQPELNGDWPSVPYLVDHVADIPALLAIPLSLLSAGTMSPATASL</sequence>
<dbReference type="Gene3D" id="2.60.60.30">
    <property type="entry name" value="sav2460 like domains"/>
    <property type="match status" value="1"/>
</dbReference>
<proteinExistence type="predicted"/>
<feature type="transmembrane region" description="Helical" evidence="1">
    <location>
        <begin position="366"/>
        <end position="383"/>
    </location>
</feature>
<dbReference type="Proteomes" id="UP001642464">
    <property type="component" value="Unassembled WGS sequence"/>
</dbReference>